<dbReference type="AlphaFoldDB" id="A0A2G3AKY5"/>
<dbReference type="GO" id="GO:0004674">
    <property type="term" value="F:protein serine/threonine kinase activity"/>
    <property type="evidence" value="ECO:0007669"/>
    <property type="project" value="UniProtKB-KW"/>
</dbReference>
<dbReference type="Pfam" id="PF22936">
    <property type="entry name" value="Pol_BBD"/>
    <property type="match status" value="1"/>
</dbReference>
<keyword evidence="6" id="KW-0472">Membrane</keyword>
<evidence type="ECO:0000256" key="1">
    <source>
        <dbReference type="ARBA" id="ARBA00004479"/>
    </source>
</evidence>
<dbReference type="Proteomes" id="UP000222542">
    <property type="component" value="Unassembled WGS sequence"/>
</dbReference>
<keyword evidence="2" id="KW-0808">Transferase</keyword>
<keyword evidence="2" id="KW-0723">Serine/threonine-protein kinase</keyword>
<evidence type="ECO:0000313" key="9">
    <source>
        <dbReference type="EMBL" id="PHT94906.1"/>
    </source>
</evidence>
<reference evidence="9 10" key="2">
    <citation type="journal article" date="2017" name="Genome Biol.">
        <title>New reference genome sequences of hot pepper reveal the massive evolution of plant disease-resistance genes by retroduplication.</title>
        <authorList>
            <person name="Kim S."/>
            <person name="Park J."/>
            <person name="Yeom S.I."/>
            <person name="Kim Y.M."/>
            <person name="Seo E."/>
            <person name="Kim K.T."/>
            <person name="Kim M.S."/>
            <person name="Lee J.M."/>
            <person name="Cheong K."/>
            <person name="Shin H.S."/>
            <person name="Kim S.B."/>
            <person name="Han K."/>
            <person name="Lee J."/>
            <person name="Park M."/>
            <person name="Lee H.A."/>
            <person name="Lee H.Y."/>
            <person name="Lee Y."/>
            <person name="Oh S."/>
            <person name="Lee J.H."/>
            <person name="Choi E."/>
            <person name="Choi E."/>
            <person name="Lee S.E."/>
            <person name="Jeon J."/>
            <person name="Kim H."/>
            <person name="Choi G."/>
            <person name="Song H."/>
            <person name="Lee J."/>
            <person name="Lee S.C."/>
            <person name="Kwon J.K."/>
            <person name="Lee H.Y."/>
            <person name="Koo N."/>
            <person name="Hong Y."/>
            <person name="Kim R.W."/>
            <person name="Kang W.H."/>
            <person name="Huh J.H."/>
            <person name="Kang B.C."/>
            <person name="Yang T.J."/>
            <person name="Lee Y.H."/>
            <person name="Bennetzen J.L."/>
            <person name="Choi D."/>
        </authorList>
    </citation>
    <scope>NUCLEOTIDE SEQUENCE [LARGE SCALE GENOMIC DNA]</scope>
    <source>
        <strain evidence="10">cv. CM334</strain>
    </source>
</reference>
<dbReference type="GO" id="GO:0016020">
    <property type="term" value="C:membrane"/>
    <property type="evidence" value="ECO:0007669"/>
    <property type="project" value="UniProtKB-SubCell"/>
</dbReference>
<evidence type="ECO:0000256" key="4">
    <source>
        <dbReference type="ARBA" id="ARBA00022729"/>
    </source>
</evidence>
<dbReference type="GO" id="GO:0005524">
    <property type="term" value="F:ATP binding"/>
    <property type="evidence" value="ECO:0007669"/>
    <property type="project" value="InterPro"/>
</dbReference>
<proteinExistence type="predicted"/>
<keyword evidence="10" id="KW-1185">Reference proteome</keyword>
<keyword evidence="7" id="KW-0325">Glycoprotein</keyword>
<dbReference type="SUPFAM" id="SSF56112">
    <property type="entry name" value="Protein kinase-like (PK-like)"/>
    <property type="match status" value="1"/>
</dbReference>
<reference evidence="9 10" key="1">
    <citation type="journal article" date="2014" name="Nat. Genet.">
        <title>Genome sequence of the hot pepper provides insights into the evolution of pungency in Capsicum species.</title>
        <authorList>
            <person name="Kim S."/>
            <person name="Park M."/>
            <person name="Yeom S.I."/>
            <person name="Kim Y.M."/>
            <person name="Lee J.M."/>
            <person name="Lee H.A."/>
            <person name="Seo E."/>
            <person name="Choi J."/>
            <person name="Cheong K."/>
            <person name="Kim K.T."/>
            <person name="Jung K."/>
            <person name="Lee G.W."/>
            <person name="Oh S.K."/>
            <person name="Bae C."/>
            <person name="Kim S.B."/>
            <person name="Lee H.Y."/>
            <person name="Kim S.Y."/>
            <person name="Kim M.S."/>
            <person name="Kang B.C."/>
            <person name="Jo Y.D."/>
            <person name="Yang H.B."/>
            <person name="Jeong H.J."/>
            <person name="Kang W.H."/>
            <person name="Kwon J.K."/>
            <person name="Shin C."/>
            <person name="Lim J.Y."/>
            <person name="Park J.H."/>
            <person name="Huh J.H."/>
            <person name="Kim J.S."/>
            <person name="Kim B.D."/>
            <person name="Cohen O."/>
            <person name="Paran I."/>
            <person name="Suh M.C."/>
            <person name="Lee S.B."/>
            <person name="Kim Y.K."/>
            <person name="Shin Y."/>
            <person name="Noh S.J."/>
            <person name="Park J."/>
            <person name="Seo Y.S."/>
            <person name="Kwon S.Y."/>
            <person name="Kim H.A."/>
            <person name="Park J.M."/>
            <person name="Kim H.J."/>
            <person name="Choi S.B."/>
            <person name="Bosland P.W."/>
            <person name="Reeves G."/>
            <person name="Jo S.H."/>
            <person name="Lee B.W."/>
            <person name="Cho H.T."/>
            <person name="Choi H.S."/>
            <person name="Lee M.S."/>
            <person name="Yu Y."/>
            <person name="Do Choi Y."/>
            <person name="Park B.S."/>
            <person name="van Deynze A."/>
            <person name="Ashrafi H."/>
            <person name="Hill T."/>
            <person name="Kim W.T."/>
            <person name="Pai H.S."/>
            <person name="Ahn H.K."/>
            <person name="Yeam I."/>
            <person name="Giovannoni J.J."/>
            <person name="Rose J.K."/>
            <person name="Sorensen I."/>
            <person name="Lee S.J."/>
            <person name="Kim R.W."/>
            <person name="Choi I.Y."/>
            <person name="Choi B.S."/>
            <person name="Lim J.S."/>
            <person name="Lee Y.H."/>
            <person name="Choi D."/>
        </authorList>
    </citation>
    <scope>NUCLEOTIDE SEQUENCE [LARGE SCALE GENOMIC DNA]</scope>
    <source>
        <strain evidence="10">cv. CM334</strain>
    </source>
</reference>
<dbReference type="EMBL" id="AYRZ02000001">
    <property type="protein sequence ID" value="PHT94906.1"/>
    <property type="molecule type" value="Genomic_DNA"/>
</dbReference>
<evidence type="ECO:0000256" key="2">
    <source>
        <dbReference type="ARBA" id="ARBA00022527"/>
    </source>
</evidence>
<evidence type="ECO:0000256" key="5">
    <source>
        <dbReference type="ARBA" id="ARBA00022989"/>
    </source>
</evidence>
<dbReference type="Gramene" id="PHT94906">
    <property type="protein sequence ID" value="PHT94906"/>
    <property type="gene ID" value="T459_02788"/>
</dbReference>
<dbReference type="InterPro" id="IPR000719">
    <property type="entry name" value="Prot_kinase_dom"/>
</dbReference>
<evidence type="ECO:0000256" key="6">
    <source>
        <dbReference type="ARBA" id="ARBA00023136"/>
    </source>
</evidence>
<dbReference type="InterPro" id="IPR045874">
    <property type="entry name" value="LRK10/LRL21-25-like"/>
</dbReference>
<dbReference type="Gene3D" id="1.10.510.10">
    <property type="entry name" value="Transferase(Phosphotransferase) domain 1"/>
    <property type="match status" value="1"/>
</dbReference>
<feature type="domain" description="Protein kinase" evidence="8">
    <location>
        <begin position="143"/>
        <end position="487"/>
    </location>
</feature>
<dbReference type="PANTHER" id="PTHR27009">
    <property type="entry name" value="RUST RESISTANCE KINASE LR10-RELATED"/>
    <property type="match status" value="1"/>
</dbReference>
<keyword evidence="4" id="KW-0732">Signal</keyword>
<keyword evidence="3" id="KW-0812">Transmembrane</keyword>
<dbReference type="InterPro" id="IPR011009">
    <property type="entry name" value="Kinase-like_dom_sf"/>
</dbReference>
<comment type="subcellular location">
    <subcellularLocation>
        <location evidence="1">Membrane</location>
        <topology evidence="1">Single-pass type I membrane protein</topology>
    </subcellularLocation>
</comment>
<keyword evidence="5" id="KW-1133">Transmembrane helix</keyword>
<evidence type="ECO:0000259" key="8">
    <source>
        <dbReference type="PROSITE" id="PS50011"/>
    </source>
</evidence>
<comment type="caution">
    <text evidence="9">The sequence shown here is derived from an EMBL/GenBank/DDBJ whole genome shotgun (WGS) entry which is preliminary data.</text>
</comment>
<organism evidence="9 10">
    <name type="scientific">Capsicum annuum</name>
    <name type="common">Capsicum pepper</name>
    <dbReference type="NCBI Taxonomy" id="4072"/>
    <lineage>
        <taxon>Eukaryota</taxon>
        <taxon>Viridiplantae</taxon>
        <taxon>Streptophyta</taxon>
        <taxon>Embryophyta</taxon>
        <taxon>Tracheophyta</taxon>
        <taxon>Spermatophyta</taxon>
        <taxon>Magnoliopsida</taxon>
        <taxon>eudicotyledons</taxon>
        <taxon>Gunneridae</taxon>
        <taxon>Pentapetalae</taxon>
        <taxon>asterids</taxon>
        <taxon>lamiids</taxon>
        <taxon>Solanales</taxon>
        <taxon>Solanaceae</taxon>
        <taxon>Solanoideae</taxon>
        <taxon>Capsiceae</taxon>
        <taxon>Capsicum</taxon>
    </lineage>
</organism>
<protein>
    <recommendedName>
        <fullName evidence="8">Protein kinase domain-containing protein</fullName>
    </recommendedName>
</protein>
<gene>
    <name evidence="9" type="ORF">T459_02788</name>
</gene>
<dbReference type="Pfam" id="PF00069">
    <property type="entry name" value="Pkinase"/>
    <property type="match status" value="1"/>
</dbReference>
<evidence type="ECO:0000256" key="3">
    <source>
        <dbReference type="ARBA" id="ARBA00022692"/>
    </source>
</evidence>
<evidence type="ECO:0000256" key="7">
    <source>
        <dbReference type="ARBA" id="ARBA00023180"/>
    </source>
</evidence>
<evidence type="ECO:0000313" key="10">
    <source>
        <dbReference type="Proteomes" id="UP000222542"/>
    </source>
</evidence>
<dbReference type="PROSITE" id="PS50011">
    <property type="entry name" value="PROTEIN_KINASE_DOM"/>
    <property type="match status" value="1"/>
</dbReference>
<sequence length="545" mass="61285">MRIVHNNLMYGVCLKSPSLFNLYEYNTTLVNSLRYIQGTTFINIHYGCSPGVLSNIQLQSNISCSIIGTINTGVFITDEIVTNVLGCSFTIMVPLVSTAYKNKLWDLTLTLQDAVNEGFEVDYSDASGGCLACQDLGGVLNLIKSSDVVYRKSFYKCLRLINGKTKDQSLEALLKQYSSLEPRRHNYWEIKKMTHGFKDKLVKRGYGGVYKGELSDGRAVAVKILKASKGYCLDGRNRALIYNFMVNGSLEKYIYGDVSLLGLHRLYQIAVGIVKGLEYLHRGCNKRILHFDLNPHNIFLDEEFCPKISDFGLAKLCTRKERIISMLGARGTIGFIAPEVIRRTFGQVSHKSDVYSHGIMVLEMVGGRKNVKEEVSHTTLFDLPHQKRIPLVLLILSCCNIEYFFIESVMTNKDQEMKDPTPGASGSLSSWSRFPLSSLKLVMEIFDGTGHFGMWQGEVLDSLFQQDLDIAIEEKKPEKELNGGVFYMGNDNLCKTTRIGSIKLRNHDGSTRVLRDVRYVPKLKKNLISVGAFESKGLVVTRWSS</sequence>
<accession>A0A2G3AKY5</accession>
<dbReference type="Gene3D" id="3.30.200.20">
    <property type="entry name" value="Phosphorylase Kinase, domain 1"/>
    <property type="match status" value="1"/>
</dbReference>
<name>A0A2G3AKY5_CAPAN</name>
<keyword evidence="2" id="KW-0418">Kinase</keyword>
<dbReference type="InterPro" id="IPR054722">
    <property type="entry name" value="PolX-like_BBD"/>
</dbReference>